<dbReference type="Gene3D" id="3.40.50.720">
    <property type="entry name" value="NAD(P)-binding Rossmann-like Domain"/>
    <property type="match status" value="1"/>
</dbReference>
<feature type="domain" description="NAD-dependent epimerase/dehydratase" evidence="1">
    <location>
        <begin position="12"/>
        <end position="227"/>
    </location>
</feature>
<dbReference type="Pfam" id="PF01370">
    <property type="entry name" value="Epimerase"/>
    <property type="match status" value="1"/>
</dbReference>
<keyword evidence="3" id="KW-1185">Reference proteome</keyword>
<reference evidence="2 3" key="1">
    <citation type="submission" date="2015-09" db="EMBL/GenBank/DDBJ databases">
        <title>Genome Sequences of Mycobacterium immunogenum Isolates, Recuperated from a Chloraminated Drinking Water Distribution System Simulator Subjected to Episodes of Nitrification.</title>
        <authorList>
            <person name="Gomez-Alvarez V."/>
            <person name="Revetta R.P."/>
        </authorList>
    </citation>
    <scope>NUCLEOTIDE SEQUENCE [LARGE SCALE GENOMIC DNA]</scope>
    <source>
        <strain evidence="2 3">H076</strain>
    </source>
</reference>
<dbReference type="SUPFAM" id="SSF51735">
    <property type="entry name" value="NAD(P)-binding Rossmann-fold domains"/>
    <property type="match status" value="1"/>
</dbReference>
<accession>A0ABR5LYP1</accession>
<proteinExistence type="predicted"/>
<name>A0ABR5LYP1_9MYCO</name>
<dbReference type="Proteomes" id="UP000037962">
    <property type="component" value="Unassembled WGS sequence"/>
</dbReference>
<comment type="caution">
    <text evidence="2">The sequence shown here is derived from an EMBL/GenBank/DDBJ whole genome shotgun (WGS) entry which is preliminary data.</text>
</comment>
<protein>
    <recommendedName>
        <fullName evidence="1">NAD-dependent epimerase/dehydratase domain-containing protein</fullName>
    </recommendedName>
</protein>
<dbReference type="PANTHER" id="PTHR48079">
    <property type="entry name" value="PROTEIN YEEZ"/>
    <property type="match status" value="1"/>
</dbReference>
<dbReference type="InterPro" id="IPR001509">
    <property type="entry name" value="Epimerase_deHydtase"/>
</dbReference>
<dbReference type="InterPro" id="IPR036291">
    <property type="entry name" value="NAD(P)-bd_dom_sf"/>
</dbReference>
<gene>
    <name evidence="2" type="ORF">AN912_00510</name>
</gene>
<dbReference type="EMBL" id="LJFS01000001">
    <property type="protein sequence ID" value="KPG37523.1"/>
    <property type="molecule type" value="Genomic_DNA"/>
</dbReference>
<organism evidence="2 3">
    <name type="scientific">Mycobacteroides immunogenum</name>
    <dbReference type="NCBI Taxonomy" id="83262"/>
    <lineage>
        <taxon>Bacteria</taxon>
        <taxon>Bacillati</taxon>
        <taxon>Actinomycetota</taxon>
        <taxon>Actinomycetes</taxon>
        <taxon>Mycobacteriales</taxon>
        <taxon>Mycobacteriaceae</taxon>
        <taxon>Mycobacteroides</taxon>
    </lineage>
</organism>
<dbReference type="InterPro" id="IPR051783">
    <property type="entry name" value="NAD(P)-dependent_oxidoreduct"/>
</dbReference>
<sequence>MYLKEGGLVRFFVIGGSGFIGSAVCRQLQERGHELVGLARSDASVAKLAAIGIQPLRGALGDIEVLGEAARAADGIVQISTGGNLGNAAKNAEAALSSSDTLLKAIAGTDKPYIYTCGTGLWSDTGTIDPERVVTEDDPETVPYFYTHIGEIYRRMLAAAEHSRAIVIHPAMVYGRTGGPIGPITRMFDGVRKHGVVFVAPEDNAYTYVHVDDLADLYVRVLENSNARGSYFAAADDTVTTVDVAKAVSVAVGQSGDVVAVDHVALRRLNGRASEMDFWLNCRASGNKARAELGWTPAHPSVVADLCALPQPLDPNLVYPGR</sequence>
<dbReference type="PANTHER" id="PTHR48079:SF6">
    <property type="entry name" value="NAD(P)-BINDING DOMAIN-CONTAINING PROTEIN-RELATED"/>
    <property type="match status" value="1"/>
</dbReference>
<evidence type="ECO:0000313" key="3">
    <source>
        <dbReference type="Proteomes" id="UP000037962"/>
    </source>
</evidence>
<evidence type="ECO:0000313" key="2">
    <source>
        <dbReference type="EMBL" id="KPG37523.1"/>
    </source>
</evidence>
<evidence type="ECO:0000259" key="1">
    <source>
        <dbReference type="Pfam" id="PF01370"/>
    </source>
</evidence>